<feature type="compositionally biased region" description="Low complexity" evidence="8">
    <location>
        <begin position="242"/>
        <end position="253"/>
    </location>
</feature>
<feature type="region of interest" description="Disordered" evidence="8">
    <location>
        <begin position="1"/>
        <end position="78"/>
    </location>
</feature>
<keyword evidence="4" id="KW-0479">Metal-binding</keyword>
<feature type="compositionally biased region" description="Polar residues" evidence="8">
    <location>
        <begin position="261"/>
        <end position="273"/>
    </location>
</feature>
<dbReference type="Pfam" id="PF09329">
    <property type="entry name" value="zf-primase"/>
    <property type="match status" value="1"/>
</dbReference>
<dbReference type="GO" id="GO:0008270">
    <property type="term" value="F:zinc ion binding"/>
    <property type="evidence" value="ECO:0007669"/>
    <property type="project" value="UniProtKB-KW"/>
</dbReference>
<feature type="compositionally biased region" description="Polar residues" evidence="8">
    <location>
        <begin position="652"/>
        <end position="663"/>
    </location>
</feature>
<feature type="region of interest" description="Disordered" evidence="8">
    <location>
        <begin position="684"/>
        <end position="752"/>
    </location>
</feature>
<dbReference type="PANTHER" id="PTHR13454:SF11">
    <property type="entry name" value="PROTEIN MCM10 HOMOLOG"/>
    <property type="match status" value="1"/>
</dbReference>
<dbReference type="GeneID" id="54555454"/>
<keyword evidence="6" id="KW-0862">Zinc</keyword>
<dbReference type="InterPro" id="IPR015408">
    <property type="entry name" value="Znf_Mcm10/DnaG"/>
</dbReference>
<feature type="compositionally biased region" description="Basic and acidic residues" evidence="8">
    <location>
        <begin position="597"/>
        <end position="626"/>
    </location>
</feature>
<protein>
    <submittedName>
        <fullName evidence="11">Uncharacterized protein</fullName>
    </submittedName>
</protein>
<dbReference type="GO" id="GO:0006270">
    <property type="term" value="P:DNA replication initiation"/>
    <property type="evidence" value="ECO:0007669"/>
    <property type="project" value="InterPro"/>
</dbReference>
<dbReference type="Proteomes" id="UP000800097">
    <property type="component" value="Unassembled WGS sequence"/>
</dbReference>
<feature type="compositionally biased region" description="Basic and acidic residues" evidence="8">
    <location>
        <begin position="35"/>
        <end position="44"/>
    </location>
</feature>
<feature type="compositionally biased region" description="Basic and acidic residues" evidence="8">
    <location>
        <begin position="206"/>
        <end position="241"/>
    </location>
</feature>
<evidence type="ECO:0000313" key="11">
    <source>
        <dbReference type="EMBL" id="KAF2280113.1"/>
    </source>
</evidence>
<dbReference type="InterPro" id="IPR012340">
    <property type="entry name" value="NA-bd_OB-fold"/>
</dbReference>
<organism evidence="11 12">
    <name type="scientific">Westerdykella ornata</name>
    <dbReference type="NCBI Taxonomy" id="318751"/>
    <lineage>
        <taxon>Eukaryota</taxon>
        <taxon>Fungi</taxon>
        <taxon>Dikarya</taxon>
        <taxon>Ascomycota</taxon>
        <taxon>Pezizomycotina</taxon>
        <taxon>Dothideomycetes</taxon>
        <taxon>Pleosporomycetidae</taxon>
        <taxon>Pleosporales</taxon>
        <taxon>Sporormiaceae</taxon>
        <taxon>Westerdykella</taxon>
    </lineage>
</organism>
<keyword evidence="3" id="KW-0235">DNA replication</keyword>
<dbReference type="Gene3D" id="2.40.50.140">
    <property type="entry name" value="Nucleic acid-binding proteins"/>
    <property type="match status" value="1"/>
</dbReference>
<feature type="compositionally biased region" description="Acidic residues" evidence="8">
    <location>
        <begin position="67"/>
        <end position="77"/>
    </location>
</feature>
<evidence type="ECO:0000313" key="12">
    <source>
        <dbReference type="Proteomes" id="UP000800097"/>
    </source>
</evidence>
<evidence type="ECO:0000256" key="8">
    <source>
        <dbReference type="SAM" id="MobiDB-lite"/>
    </source>
</evidence>
<dbReference type="Pfam" id="PF22379">
    <property type="entry name" value="OB_MCM10"/>
    <property type="match status" value="1"/>
</dbReference>
<dbReference type="FunFam" id="2.40.50.140:FF:000174">
    <property type="entry name" value="DNA replication licensing factor mcm10"/>
    <property type="match status" value="1"/>
</dbReference>
<evidence type="ECO:0000256" key="1">
    <source>
        <dbReference type="ARBA" id="ARBA00004123"/>
    </source>
</evidence>
<dbReference type="InterPro" id="IPR055065">
    <property type="entry name" value="OB_MCM10"/>
</dbReference>
<accession>A0A6A6JVI0</accession>
<evidence type="ECO:0000256" key="3">
    <source>
        <dbReference type="ARBA" id="ARBA00022705"/>
    </source>
</evidence>
<feature type="domain" description="Zinc finger Mcm10/DnaG-type" evidence="9">
    <location>
        <begin position="481"/>
        <end position="526"/>
    </location>
</feature>
<evidence type="ECO:0000256" key="6">
    <source>
        <dbReference type="ARBA" id="ARBA00022833"/>
    </source>
</evidence>
<feature type="compositionally biased region" description="Polar residues" evidence="8">
    <location>
        <begin position="291"/>
        <end position="309"/>
    </location>
</feature>
<comment type="subcellular location">
    <subcellularLocation>
        <location evidence="1">Nucleus</location>
    </subcellularLocation>
</comment>
<keyword evidence="5" id="KW-0863">Zinc-finger</keyword>
<evidence type="ECO:0000256" key="4">
    <source>
        <dbReference type="ARBA" id="ARBA00022723"/>
    </source>
</evidence>
<keyword evidence="12" id="KW-1185">Reference proteome</keyword>
<feature type="non-terminal residue" evidence="11">
    <location>
        <position position="752"/>
    </location>
</feature>
<dbReference type="OrthoDB" id="202825at2759"/>
<dbReference type="AlphaFoldDB" id="A0A6A6JVI0"/>
<evidence type="ECO:0000259" key="9">
    <source>
        <dbReference type="Pfam" id="PF09329"/>
    </source>
</evidence>
<feature type="region of interest" description="Disordered" evidence="8">
    <location>
        <begin position="93"/>
        <end position="326"/>
    </location>
</feature>
<keyword evidence="7" id="KW-0539">Nucleus</keyword>
<dbReference type="GO" id="GO:0043596">
    <property type="term" value="C:nuclear replication fork"/>
    <property type="evidence" value="ECO:0007669"/>
    <property type="project" value="TreeGrafter"/>
</dbReference>
<evidence type="ECO:0000256" key="7">
    <source>
        <dbReference type="ARBA" id="ARBA00023242"/>
    </source>
</evidence>
<reference evidence="11" key="1">
    <citation type="journal article" date="2020" name="Stud. Mycol.">
        <title>101 Dothideomycetes genomes: a test case for predicting lifestyles and emergence of pathogens.</title>
        <authorList>
            <person name="Haridas S."/>
            <person name="Albert R."/>
            <person name="Binder M."/>
            <person name="Bloem J."/>
            <person name="Labutti K."/>
            <person name="Salamov A."/>
            <person name="Andreopoulos B."/>
            <person name="Baker S."/>
            <person name="Barry K."/>
            <person name="Bills G."/>
            <person name="Bluhm B."/>
            <person name="Cannon C."/>
            <person name="Castanera R."/>
            <person name="Culley D."/>
            <person name="Daum C."/>
            <person name="Ezra D."/>
            <person name="Gonzalez J."/>
            <person name="Henrissat B."/>
            <person name="Kuo A."/>
            <person name="Liang C."/>
            <person name="Lipzen A."/>
            <person name="Lutzoni F."/>
            <person name="Magnuson J."/>
            <person name="Mondo S."/>
            <person name="Nolan M."/>
            <person name="Ohm R."/>
            <person name="Pangilinan J."/>
            <person name="Park H.-J."/>
            <person name="Ramirez L."/>
            <person name="Alfaro M."/>
            <person name="Sun H."/>
            <person name="Tritt A."/>
            <person name="Yoshinaga Y."/>
            <person name="Zwiers L.-H."/>
            <person name="Turgeon B."/>
            <person name="Goodwin S."/>
            <person name="Spatafora J."/>
            <person name="Crous P."/>
            <person name="Grigoriev I."/>
        </authorList>
    </citation>
    <scope>NUCLEOTIDE SEQUENCE</scope>
    <source>
        <strain evidence="11">CBS 379.55</strain>
    </source>
</reference>
<dbReference type="PANTHER" id="PTHR13454">
    <property type="entry name" value="PROTEIN MCM10 HOMOLOG"/>
    <property type="match status" value="1"/>
</dbReference>
<dbReference type="RefSeq" id="XP_033657651.1">
    <property type="nucleotide sequence ID" value="XM_033802279.1"/>
</dbReference>
<dbReference type="EMBL" id="ML986485">
    <property type="protein sequence ID" value="KAF2280113.1"/>
    <property type="molecule type" value="Genomic_DNA"/>
</dbReference>
<feature type="compositionally biased region" description="Basic and acidic residues" evidence="8">
    <location>
        <begin position="148"/>
        <end position="157"/>
    </location>
</feature>
<evidence type="ECO:0000256" key="5">
    <source>
        <dbReference type="ARBA" id="ARBA00022771"/>
    </source>
</evidence>
<name>A0A6A6JVI0_WESOR</name>
<dbReference type="GO" id="GO:0003688">
    <property type="term" value="F:DNA replication origin binding"/>
    <property type="evidence" value="ECO:0007669"/>
    <property type="project" value="TreeGrafter"/>
</dbReference>
<feature type="region of interest" description="Disordered" evidence="8">
    <location>
        <begin position="597"/>
        <end position="663"/>
    </location>
</feature>
<evidence type="ECO:0000259" key="10">
    <source>
        <dbReference type="Pfam" id="PF22379"/>
    </source>
</evidence>
<proteinExistence type="inferred from homology"/>
<sequence length="752" mass="82762">MIVRESPKSGGKNPPANWPPKNPHEALLSSPSGRRKYEQRRERNSVSPSPVKRRPQSRALLDAHMGEEEEEEEDEETLQLKLAQIEARLKLKKLQKAREAKEQAAQGGDGDGDGARTASRASNALGSRRPEASRPPSAVEVPMSPVRNRREPEEHTSPRRVLLGIDKGLRAQDVSLKRASSSKVASTGVRGEREIPKIKSFSQRLAESRNQDRAREEKRAKIEKSRSRGFGLKDLESERTPSRAASSLSAREASPFKRELSGTTAKGPQQQDGQVPRPLSSHSLRPELSRETSAASTTPSRPESRSATASKYAEMAQRDNSTEAPSFDSFSRLHLKTRNMEHSKLTRVLDGKTVFTIPQLLKTVRAPEYDPPDMENDYVVFGVISSKSSPLTPKNARSNQSVGNQDVDANQSGKFMVIRLTDLKWELDVFLFDTGFSQFWKLPLGTVVAILNPDIMPPRNRDTGKFSLKLTSSDDTVLEVGTARDLDFCHARRKDGKDCGQWIDGRKTEYCDFHIELQLEKSKRGRMEVNTMSGTGFGKPGGGRSGMFGGAGRGGAFKGDQLKREGRFHDAFLHDTMYITPGVGTAARLLDSDEQGFERGASRAERHRKQLAEREKERELAKKLGETGKGAGAEYLRAKGAGDQPLPARPDGSSQSEQGTKGNSNLAIDALGLLGRKAEDVSLAPVKRKRPTSSKSITSNEPVGWSGAFKRGLLLSPTKGEASTRNGREASPVKKRARLLLPEKGIREPGRD</sequence>
<dbReference type="InterPro" id="IPR040184">
    <property type="entry name" value="Mcm10"/>
</dbReference>
<comment type="similarity">
    <text evidence="2">Belongs to the MCM10 family.</text>
</comment>
<gene>
    <name evidence="11" type="ORF">EI97DRAFT_491621</name>
</gene>
<dbReference type="GO" id="GO:0003697">
    <property type="term" value="F:single-stranded DNA binding"/>
    <property type="evidence" value="ECO:0007669"/>
    <property type="project" value="InterPro"/>
</dbReference>
<evidence type="ECO:0000256" key="2">
    <source>
        <dbReference type="ARBA" id="ARBA00009679"/>
    </source>
</evidence>
<feature type="domain" description="MCM10 OB-fold" evidence="10">
    <location>
        <begin position="330"/>
        <end position="472"/>
    </location>
</feature>